<dbReference type="Proteomes" id="UP001476247">
    <property type="component" value="Unassembled WGS sequence"/>
</dbReference>
<gene>
    <name evidence="1" type="ORF">HPULCUR_009230</name>
</gene>
<comment type="caution">
    <text evidence="1">The sequence shown here is derived from an EMBL/GenBank/DDBJ whole genome shotgun (WGS) entry which is preliminary data.</text>
</comment>
<name>A0ABP9Y9V1_9FUNG</name>
<evidence type="ECO:0000313" key="1">
    <source>
        <dbReference type="EMBL" id="GAA5803746.1"/>
    </source>
</evidence>
<keyword evidence="2" id="KW-1185">Reference proteome</keyword>
<organism evidence="1 2">
    <name type="scientific">Helicostylum pulchrum</name>
    <dbReference type="NCBI Taxonomy" id="562976"/>
    <lineage>
        <taxon>Eukaryota</taxon>
        <taxon>Fungi</taxon>
        <taxon>Fungi incertae sedis</taxon>
        <taxon>Mucoromycota</taxon>
        <taxon>Mucoromycotina</taxon>
        <taxon>Mucoromycetes</taxon>
        <taxon>Mucorales</taxon>
        <taxon>Mucorineae</taxon>
        <taxon>Mucoraceae</taxon>
        <taxon>Helicostylum</taxon>
    </lineage>
</organism>
<evidence type="ECO:0000313" key="2">
    <source>
        <dbReference type="Proteomes" id="UP001476247"/>
    </source>
</evidence>
<reference evidence="1 2" key="1">
    <citation type="submission" date="2024-04" db="EMBL/GenBank/DDBJ databases">
        <title>genome sequences of Mucor flavus KT1a and Helicostylum pulchrum KT1b strains isolation_sourced from the surface of a dry-aged beef.</title>
        <authorList>
            <person name="Toyotome T."/>
            <person name="Hosono M."/>
            <person name="Torimaru M."/>
            <person name="Fukuda K."/>
            <person name="Mikami N."/>
        </authorList>
    </citation>
    <scope>NUCLEOTIDE SEQUENCE [LARGE SCALE GENOMIC DNA]</scope>
    <source>
        <strain evidence="1 2">KT1b</strain>
    </source>
</reference>
<dbReference type="EMBL" id="BAABUJ010000030">
    <property type="protein sequence ID" value="GAA5803746.1"/>
    <property type="molecule type" value="Genomic_DNA"/>
</dbReference>
<proteinExistence type="predicted"/>
<sequence length="64" mass="7401">MESVKQKDVIVTTFLSNILNMDAQEQKTRRYSICSMFVKTAVDPDEVPKRGVSMKNYTDKKPRC</sequence>
<accession>A0ABP9Y9V1</accession>
<protein>
    <submittedName>
        <fullName evidence="1">Uncharacterized protein</fullName>
    </submittedName>
</protein>